<protein>
    <submittedName>
        <fullName evidence="2">Transposase IS66</fullName>
    </submittedName>
</protein>
<proteinExistence type="predicted"/>
<dbReference type="PATRIC" id="fig|1107882.3.peg.6742"/>
<organism evidence="2 3">
    <name type="scientific">Mesorhizobium alhagi CCNWXJ12-2</name>
    <dbReference type="NCBI Taxonomy" id="1107882"/>
    <lineage>
        <taxon>Bacteria</taxon>
        <taxon>Pseudomonadati</taxon>
        <taxon>Pseudomonadota</taxon>
        <taxon>Alphaproteobacteria</taxon>
        <taxon>Hyphomicrobiales</taxon>
        <taxon>Phyllobacteriaceae</taxon>
        <taxon>Allomesorhizobium</taxon>
    </lineage>
</organism>
<gene>
    <name evidence="2" type="ORF">MAXJ12_34999</name>
</gene>
<keyword evidence="3" id="KW-1185">Reference proteome</keyword>
<evidence type="ECO:0000313" key="2">
    <source>
        <dbReference type="EMBL" id="EHK52531.1"/>
    </source>
</evidence>
<name>H0I3D5_9HYPH</name>
<accession>H0I3D5</accession>
<sequence>MSEKLRPDQYNLPLEDVETAEGVLDAAQEKAEAIINGKSGSKPRQRKLRPSACSFATRGTGHRAGKHAGPLRMRRDGEDR</sequence>
<dbReference type="AlphaFoldDB" id="H0I3D5"/>
<dbReference type="Proteomes" id="UP000003250">
    <property type="component" value="Unassembled WGS sequence"/>
</dbReference>
<dbReference type="EMBL" id="AHAM01000319">
    <property type="protein sequence ID" value="EHK52531.1"/>
    <property type="molecule type" value="Genomic_DNA"/>
</dbReference>
<evidence type="ECO:0000256" key="1">
    <source>
        <dbReference type="SAM" id="MobiDB-lite"/>
    </source>
</evidence>
<feature type="region of interest" description="Disordered" evidence="1">
    <location>
        <begin position="36"/>
        <end position="80"/>
    </location>
</feature>
<reference evidence="2 3" key="1">
    <citation type="journal article" date="2012" name="J. Bacteriol.">
        <title>Draft Genome Sequence of Mesorhizobium alhagi CCNWXJ12-2T, a Novel Salt-Resistant Species Isolated from the Desert of Northwestern China.</title>
        <authorList>
            <person name="Zhou M."/>
            <person name="Chen W."/>
            <person name="Chen H."/>
            <person name="Wei G."/>
        </authorList>
    </citation>
    <scope>NUCLEOTIDE SEQUENCE [LARGE SCALE GENOMIC DNA]</scope>
    <source>
        <strain evidence="2 3">CCNWXJ12-2</strain>
    </source>
</reference>
<evidence type="ECO:0000313" key="3">
    <source>
        <dbReference type="Proteomes" id="UP000003250"/>
    </source>
</evidence>